<feature type="domain" description="Plastocyanin-like" evidence="5">
    <location>
        <begin position="205"/>
        <end position="310"/>
    </location>
</feature>
<dbReference type="PANTHER" id="PTHR11709:SF2">
    <property type="entry name" value="MULTICOPPER OXIDASE LPR1"/>
    <property type="match status" value="1"/>
</dbReference>
<gene>
    <name evidence="7" type="ORF">CHS0354_013123</name>
</gene>
<dbReference type="SUPFAM" id="SSF49503">
    <property type="entry name" value="Cupredoxins"/>
    <property type="match status" value="3"/>
</dbReference>
<dbReference type="AlphaFoldDB" id="A0AAE0S6J6"/>
<reference evidence="7" key="3">
    <citation type="submission" date="2023-05" db="EMBL/GenBank/DDBJ databases">
        <authorList>
            <person name="Smith C.H."/>
        </authorList>
    </citation>
    <scope>NUCLEOTIDE SEQUENCE</scope>
    <source>
        <strain evidence="7">CHS0354</strain>
        <tissue evidence="7">Mantle</tissue>
    </source>
</reference>
<keyword evidence="8" id="KW-1185">Reference proteome</keyword>
<dbReference type="InterPro" id="IPR002355">
    <property type="entry name" value="Cu_oxidase_Cu_BS"/>
</dbReference>
<organism evidence="7 8">
    <name type="scientific">Potamilus streckersoni</name>
    <dbReference type="NCBI Taxonomy" id="2493646"/>
    <lineage>
        <taxon>Eukaryota</taxon>
        <taxon>Metazoa</taxon>
        <taxon>Spiralia</taxon>
        <taxon>Lophotrochozoa</taxon>
        <taxon>Mollusca</taxon>
        <taxon>Bivalvia</taxon>
        <taxon>Autobranchia</taxon>
        <taxon>Heteroconchia</taxon>
        <taxon>Palaeoheterodonta</taxon>
        <taxon>Unionida</taxon>
        <taxon>Unionoidea</taxon>
        <taxon>Unionidae</taxon>
        <taxon>Ambleminae</taxon>
        <taxon>Lampsilini</taxon>
        <taxon>Potamilus</taxon>
    </lineage>
</organism>
<reference evidence="7" key="2">
    <citation type="journal article" date="2021" name="Genome Biol. Evol.">
        <title>Developing a high-quality reference genome for a parasitic bivalve with doubly uniparental inheritance (Bivalvia: Unionida).</title>
        <authorList>
            <person name="Smith C.H."/>
        </authorList>
    </citation>
    <scope>NUCLEOTIDE SEQUENCE</scope>
    <source>
        <strain evidence="7">CHS0354</strain>
        <tissue evidence="7">Mantle</tissue>
    </source>
</reference>
<evidence type="ECO:0000313" key="8">
    <source>
        <dbReference type="Proteomes" id="UP001195483"/>
    </source>
</evidence>
<dbReference type="GO" id="GO:0005507">
    <property type="term" value="F:copper ion binding"/>
    <property type="evidence" value="ECO:0007669"/>
    <property type="project" value="InterPro"/>
</dbReference>
<accession>A0AAE0S6J6</accession>
<comment type="similarity">
    <text evidence="1">Belongs to the multicopper oxidase family.</text>
</comment>
<keyword evidence="3" id="KW-0560">Oxidoreductase</keyword>
<dbReference type="Pfam" id="PF00394">
    <property type="entry name" value="Cu-oxidase"/>
    <property type="match status" value="1"/>
</dbReference>
<protein>
    <recommendedName>
        <fullName evidence="9">Multicopper oxidase</fullName>
    </recommendedName>
</protein>
<reference evidence="7" key="1">
    <citation type="journal article" date="2021" name="Genome Biol. Evol.">
        <title>A High-Quality Reference Genome for a Parasitic Bivalve with Doubly Uniparental Inheritance (Bivalvia: Unionida).</title>
        <authorList>
            <person name="Smith C.H."/>
        </authorList>
    </citation>
    <scope>NUCLEOTIDE SEQUENCE</scope>
    <source>
        <strain evidence="7">CHS0354</strain>
    </source>
</reference>
<sequence>MDGVVNLTQKPIVPNSSFVYKYTPPDAGTFWYHPHNNSLGQIGRGLFGVLIVKEPVPYDADEDAIVMLNDWNLKGNGQIDTNFESMMTMSHAGRIGNTTAVNSANSPVLTFAPGSRVRLRFINGATARIFIPDIPASLNPYMIAADAYPIPPVPYKSWVLGPGMRMDVVIDLPETEGGAMSGMMGGGGMGMMRGMMGGMMSGVFWQINGHSMAEDHDYEKPIFSLKKDKSYILNIVNETAFDHPIHMHGHTFRVVSADGKKLSRSYLTDTVYVPSGTRREIAFVADNPGRWMIHCHIIDHQVSGMMGFFEV</sequence>
<dbReference type="PROSITE" id="PS00080">
    <property type="entry name" value="MULTICOPPER_OXIDASE2"/>
    <property type="match status" value="1"/>
</dbReference>
<dbReference type="InterPro" id="IPR008972">
    <property type="entry name" value="Cupredoxin"/>
</dbReference>
<dbReference type="PANTHER" id="PTHR11709">
    <property type="entry name" value="MULTI-COPPER OXIDASE"/>
    <property type="match status" value="1"/>
</dbReference>
<comment type="caution">
    <text evidence="7">The sequence shown here is derived from an EMBL/GenBank/DDBJ whole genome shotgun (WGS) entry which is preliminary data.</text>
</comment>
<dbReference type="InterPro" id="IPR011707">
    <property type="entry name" value="Cu-oxidase-like_N"/>
</dbReference>
<dbReference type="Gene3D" id="2.60.40.420">
    <property type="entry name" value="Cupredoxins - blue copper proteins"/>
    <property type="match status" value="3"/>
</dbReference>
<dbReference type="InterPro" id="IPR045087">
    <property type="entry name" value="Cu-oxidase_fam"/>
</dbReference>
<dbReference type="PROSITE" id="PS00079">
    <property type="entry name" value="MULTICOPPER_OXIDASE1"/>
    <property type="match status" value="1"/>
</dbReference>
<feature type="domain" description="Plastocyanin-like" evidence="6">
    <location>
        <begin position="1"/>
        <end position="55"/>
    </location>
</feature>
<dbReference type="GO" id="GO:0016491">
    <property type="term" value="F:oxidoreductase activity"/>
    <property type="evidence" value="ECO:0007669"/>
    <property type="project" value="UniProtKB-KW"/>
</dbReference>
<name>A0AAE0S6J6_9BIVA</name>
<evidence type="ECO:0000259" key="5">
    <source>
        <dbReference type="Pfam" id="PF07731"/>
    </source>
</evidence>
<dbReference type="Pfam" id="PF07731">
    <property type="entry name" value="Cu-oxidase_2"/>
    <property type="match status" value="1"/>
</dbReference>
<evidence type="ECO:0008006" key="9">
    <source>
        <dbReference type="Google" id="ProtNLM"/>
    </source>
</evidence>
<dbReference type="InterPro" id="IPR033138">
    <property type="entry name" value="Cu_oxidase_CS"/>
</dbReference>
<evidence type="ECO:0000259" key="4">
    <source>
        <dbReference type="Pfam" id="PF00394"/>
    </source>
</evidence>
<dbReference type="InterPro" id="IPR011706">
    <property type="entry name" value="Cu-oxidase_C"/>
</dbReference>
<dbReference type="EMBL" id="JAEAOA010000799">
    <property type="protein sequence ID" value="KAK3586173.1"/>
    <property type="molecule type" value="Genomic_DNA"/>
</dbReference>
<feature type="domain" description="Plastocyanin-like" evidence="4">
    <location>
        <begin position="63"/>
        <end position="174"/>
    </location>
</feature>
<keyword evidence="2" id="KW-0479">Metal-binding</keyword>
<evidence type="ECO:0000256" key="2">
    <source>
        <dbReference type="ARBA" id="ARBA00022723"/>
    </source>
</evidence>
<dbReference type="Proteomes" id="UP001195483">
    <property type="component" value="Unassembled WGS sequence"/>
</dbReference>
<dbReference type="Pfam" id="PF07732">
    <property type="entry name" value="Cu-oxidase_3"/>
    <property type="match status" value="1"/>
</dbReference>
<evidence type="ECO:0000313" key="7">
    <source>
        <dbReference type="EMBL" id="KAK3586173.1"/>
    </source>
</evidence>
<evidence type="ECO:0000256" key="1">
    <source>
        <dbReference type="ARBA" id="ARBA00010609"/>
    </source>
</evidence>
<dbReference type="InterPro" id="IPR001117">
    <property type="entry name" value="Cu-oxidase_2nd"/>
</dbReference>
<proteinExistence type="inferred from homology"/>
<evidence type="ECO:0000256" key="3">
    <source>
        <dbReference type="ARBA" id="ARBA00023002"/>
    </source>
</evidence>
<evidence type="ECO:0000259" key="6">
    <source>
        <dbReference type="Pfam" id="PF07732"/>
    </source>
</evidence>